<evidence type="ECO:0000313" key="2">
    <source>
        <dbReference type="Proteomes" id="UP000013827"/>
    </source>
</evidence>
<dbReference type="Proteomes" id="UP000013827">
    <property type="component" value="Unassembled WGS sequence"/>
</dbReference>
<dbReference type="PANTHER" id="PTHR11937">
    <property type="entry name" value="ACTIN"/>
    <property type="match status" value="1"/>
</dbReference>
<proteinExistence type="predicted"/>
<evidence type="ECO:0000313" key="1">
    <source>
        <dbReference type="EnsemblProtists" id="EOD06841"/>
    </source>
</evidence>
<accession>A0A0D3I6F6</accession>
<name>A0A0D3I6F6_EMIH1</name>
<dbReference type="STRING" id="2903.R1D7F3"/>
<dbReference type="RefSeq" id="XP_005759270.1">
    <property type="nucleotide sequence ID" value="XM_005759213.1"/>
</dbReference>
<dbReference type="SUPFAM" id="SSF53067">
    <property type="entry name" value="Actin-like ATPase domain"/>
    <property type="match status" value="1"/>
</dbReference>
<dbReference type="EnsemblProtists" id="EOD06841">
    <property type="protein sequence ID" value="EOD06841"/>
    <property type="gene ID" value="EMIHUDRAFT_258718"/>
</dbReference>
<dbReference type="InterPro" id="IPR004000">
    <property type="entry name" value="Actin"/>
</dbReference>
<keyword evidence="2" id="KW-1185">Reference proteome</keyword>
<dbReference type="HOGENOM" id="CLU_2268923_0_0_1"/>
<sequence length="103" mass="12310">MEIARREQYCYVCPDMAKERQKYDEALLGEFKKYDEDPRRWVDVAYERFLGPEIFFNPEICNPDYTTPLPNVIDATIQASPIDCRRGLYKNVRDIKRREIAEI</sequence>
<dbReference type="PaxDb" id="2903-EOD06841"/>
<dbReference type="AlphaFoldDB" id="A0A0D3I6F6"/>
<dbReference type="InterPro" id="IPR043129">
    <property type="entry name" value="ATPase_NBD"/>
</dbReference>
<reference evidence="1" key="2">
    <citation type="submission" date="2024-10" db="UniProtKB">
        <authorList>
            <consortium name="EnsemblProtists"/>
        </authorList>
    </citation>
    <scope>IDENTIFICATION</scope>
</reference>
<organism evidence="1 2">
    <name type="scientific">Emiliania huxleyi (strain CCMP1516)</name>
    <dbReference type="NCBI Taxonomy" id="280463"/>
    <lineage>
        <taxon>Eukaryota</taxon>
        <taxon>Haptista</taxon>
        <taxon>Haptophyta</taxon>
        <taxon>Prymnesiophyceae</taxon>
        <taxon>Isochrysidales</taxon>
        <taxon>Noelaerhabdaceae</taxon>
        <taxon>Emiliania</taxon>
    </lineage>
</organism>
<dbReference type="Gene3D" id="3.30.420.40">
    <property type="match status" value="1"/>
</dbReference>
<protein>
    <submittedName>
        <fullName evidence="1">Uncharacterized protein</fullName>
    </submittedName>
</protein>
<dbReference type="GeneID" id="17252992"/>
<dbReference type="Gene3D" id="3.90.640.10">
    <property type="entry name" value="Actin, Chain A, domain 4"/>
    <property type="match status" value="1"/>
</dbReference>
<dbReference type="KEGG" id="ehx:EMIHUDRAFT_258718"/>
<dbReference type="eggNOG" id="KOG0678">
    <property type="taxonomic scope" value="Eukaryota"/>
</dbReference>
<reference evidence="2" key="1">
    <citation type="journal article" date="2013" name="Nature">
        <title>Pan genome of the phytoplankton Emiliania underpins its global distribution.</title>
        <authorList>
            <person name="Read B.A."/>
            <person name="Kegel J."/>
            <person name="Klute M.J."/>
            <person name="Kuo A."/>
            <person name="Lefebvre S.C."/>
            <person name="Maumus F."/>
            <person name="Mayer C."/>
            <person name="Miller J."/>
            <person name="Monier A."/>
            <person name="Salamov A."/>
            <person name="Young J."/>
            <person name="Aguilar M."/>
            <person name="Claverie J.M."/>
            <person name="Frickenhaus S."/>
            <person name="Gonzalez K."/>
            <person name="Herman E.K."/>
            <person name="Lin Y.C."/>
            <person name="Napier J."/>
            <person name="Ogata H."/>
            <person name="Sarno A.F."/>
            <person name="Shmutz J."/>
            <person name="Schroeder D."/>
            <person name="de Vargas C."/>
            <person name="Verret F."/>
            <person name="von Dassow P."/>
            <person name="Valentin K."/>
            <person name="Van de Peer Y."/>
            <person name="Wheeler G."/>
            <person name="Dacks J.B."/>
            <person name="Delwiche C.F."/>
            <person name="Dyhrman S.T."/>
            <person name="Glockner G."/>
            <person name="John U."/>
            <person name="Richards T."/>
            <person name="Worden A.Z."/>
            <person name="Zhang X."/>
            <person name="Grigoriev I.V."/>
            <person name="Allen A.E."/>
            <person name="Bidle K."/>
            <person name="Borodovsky M."/>
            <person name="Bowler C."/>
            <person name="Brownlee C."/>
            <person name="Cock J.M."/>
            <person name="Elias M."/>
            <person name="Gladyshev V.N."/>
            <person name="Groth M."/>
            <person name="Guda C."/>
            <person name="Hadaegh A."/>
            <person name="Iglesias-Rodriguez M.D."/>
            <person name="Jenkins J."/>
            <person name="Jones B.M."/>
            <person name="Lawson T."/>
            <person name="Leese F."/>
            <person name="Lindquist E."/>
            <person name="Lobanov A."/>
            <person name="Lomsadze A."/>
            <person name="Malik S.B."/>
            <person name="Marsh M.E."/>
            <person name="Mackinder L."/>
            <person name="Mock T."/>
            <person name="Mueller-Roeber B."/>
            <person name="Pagarete A."/>
            <person name="Parker M."/>
            <person name="Probert I."/>
            <person name="Quesneville H."/>
            <person name="Raines C."/>
            <person name="Rensing S.A."/>
            <person name="Riano-Pachon D.M."/>
            <person name="Richier S."/>
            <person name="Rokitta S."/>
            <person name="Shiraiwa Y."/>
            <person name="Soanes D.M."/>
            <person name="van der Giezen M."/>
            <person name="Wahlund T.M."/>
            <person name="Williams B."/>
            <person name="Wilson W."/>
            <person name="Wolfe G."/>
            <person name="Wurch L.L."/>
        </authorList>
    </citation>
    <scope>NUCLEOTIDE SEQUENCE</scope>
</reference>